<evidence type="ECO:0000313" key="2">
    <source>
        <dbReference type="Proteomes" id="UP000003763"/>
    </source>
</evidence>
<reference evidence="1 2" key="1">
    <citation type="submission" date="2011-08" db="EMBL/GenBank/DDBJ databases">
        <title>The Genome Sequence of Clostridium citroniae WAL-17108.</title>
        <authorList>
            <consortium name="The Broad Institute Genome Sequencing Platform"/>
            <person name="Earl A."/>
            <person name="Ward D."/>
            <person name="Feldgarden M."/>
            <person name="Gevers D."/>
            <person name="Finegold S.M."/>
            <person name="Summanen P.H."/>
            <person name="Molitoris D.R."/>
            <person name="Vaisanen M.L."/>
            <person name="Daigneault M."/>
            <person name="Allen-Vercoe E."/>
            <person name="Young S.K."/>
            <person name="Zeng Q."/>
            <person name="Gargeya S."/>
            <person name="Fitzgerald M."/>
            <person name="Haas B."/>
            <person name="Abouelleil A."/>
            <person name="Alvarado L."/>
            <person name="Arachchi H.M."/>
            <person name="Berlin A."/>
            <person name="Brown A."/>
            <person name="Chapman S.B."/>
            <person name="Chen Z."/>
            <person name="Dunbar C."/>
            <person name="Freedman E."/>
            <person name="Gearin G."/>
            <person name="Gellesch M."/>
            <person name="Goldberg J."/>
            <person name="Griggs A."/>
            <person name="Gujja S."/>
            <person name="Heiman D."/>
            <person name="Howarth C."/>
            <person name="Larson L."/>
            <person name="Lui A."/>
            <person name="MacDonald P.J.P."/>
            <person name="Montmayeur A."/>
            <person name="Murphy C."/>
            <person name="Neiman D."/>
            <person name="Pearson M."/>
            <person name="Priest M."/>
            <person name="Roberts A."/>
            <person name="Saif S."/>
            <person name="Shea T."/>
            <person name="Shenoy N."/>
            <person name="Sisk P."/>
            <person name="Stolte C."/>
            <person name="Sykes S."/>
            <person name="Wortman J."/>
            <person name="Nusbaum C."/>
            <person name="Birren B."/>
        </authorList>
    </citation>
    <scope>NUCLEOTIDE SEQUENCE [LARGE SCALE GENOMIC DNA]</scope>
    <source>
        <strain evidence="1 2">WAL-17108</strain>
    </source>
</reference>
<organism evidence="1 2">
    <name type="scientific">[Clostridium] citroniae WAL-17108</name>
    <dbReference type="NCBI Taxonomy" id="742733"/>
    <lineage>
        <taxon>Bacteria</taxon>
        <taxon>Bacillati</taxon>
        <taxon>Bacillota</taxon>
        <taxon>Clostridia</taxon>
        <taxon>Lachnospirales</taxon>
        <taxon>Lachnospiraceae</taxon>
        <taxon>Enterocloster</taxon>
    </lineage>
</organism>
<dbReference type="AlphaFoldDB" id="G5HFI0"/>
<dbReference type="HOGENOM" id="CLU_2536649_0_0_9"/>
<proteinExistence type="predicted"/>
<protein>
    <submittedName>
        <fullName evidence="1">Uncharacterized protein</fullName>
    </submittedName>
</protein>
<dbReference type="EMBL" id="ADLJ01000009">
    <property type="protein sequence ID" value="EHE99845.1"/>
    <property type="molecule type" value="Genomic_DNA"/>
</dbReference>
<evidence type="ECO:0000313" key="1">
    <source>
        <dbReference type="EMBL" id="EHE99845.1"/>
    </source>
</evidence>
<dbReference type="Proteomes" id="UP000003763">
    <property type="component" value="Unassembled WGS sequence"/>
</dbReference>
<gene>
    <name evidence="1" type="ORF">HMPREF9469_01342</name>
</gene>
<comment type="caution">
    <text evidence="1">The sequence shown here is derived from an EMBL/GenBank/DDBJ whole genome shotgun (WGS) entry which is preliminary data.</text>
</comment>
<sequence>MCSRLCSTANCLLQVIVSLNLDYCPQGDFAGRHSVWCLPLVRSAIFLACGAAKKHRAFYVRSAHSYTIFHEVLVTCWDFGGLC</sequence>
<name>G5HFI0_9FIRM</name>
<accession>G5HFI0</accession>